<evidence type="ECO:0000256" key="5">
    <source>
        <dbReference type="ARBA" id="ARBA00022884"/>
    </source>
</evidence>
<dbReference type="GO" id="GO:0046872">
    <property type="term" value="F:metal ion binding"/>
    <property type="evidence" value="ECO:0007669"/>
    <property type="project" value="UniProtKB-KW"/>
</dbReference>
<evidence type="ECO:0000256" key="1">
    <source>
        <dbReference type="ARBA" id="ARBA00001946"/>
    </source>
</evidence>
<dbReference type="GO" id="GO:0006364">
    <property type="term" value="P:rRNA processing"/>
    <property type="evidence" value="ECO:0007669"/>
    <property type="project" value="TreeGrafter"/>
</dbReference>
<dbReference type="PANTHER" id="PTHR30001:SF0">
    <property type="entry name" value="RIBONUCLEASE G"/>
    <property type="match status" value="1"/>
</dbReference>
<dbReference type="InterPro" id="IPR003029">
    <property type="entry name" value="S1_domain"/>
</dbReference>
<dbReference type="CDD" id="cd04453">
    <property type="entry name" value="S1_RNase_E"/>
    <property type="match status" value="1"/>
</dbReference>
<evidence type="ECO:0000313" key="8">
    <source>
        <dbReference type="Proteomes" id="UP000440713"/>
    </source>
</evidence>
<gene>
    <name evidence="7" type="ORF">FYJ71_09595</name>
</gene>
<dbReference type="RefSeq" id="WP_154538652.1">
    <property type="nucleotide sequence ID" value="NZ_JAXFGK010000125.1"/>
</dbReference>
<dbReference type="InterPro" id="IPR019307">
    <property type="entry name" value="RNA-bd_AU-1/RNase_E/G"/>
</dbReference>
<dbReference type="SMART" id="SM00316">
    <property type="entry name" value="S1"/>
    <property type="match status" value="1"/>
</dbReference>
<dbReference type="Proteomes" id="UP000440713">
    <property type="component" value="Unassembled WGS sequence"/>
</dbReference>
<keyword evidence="3" id="KW-0378">Hydrolase</keyword>
<feature type="domain" description="S1 motif" evidence="6">
    <location>
        <begin position="38"/>
        <end position="109"/>
    </location>
</feature>
<dbReference type="InterPro" id="IPR004659">
    <property type="entry name" value="RNase_E/G"/>
</dbReference>
<dbReference type="GO" id="GO:0005737">
    <property type="term" value="C:cytoplasm"/>
    <property type="evidence" value="ECO:0007669"/>
    <property type="project" value="TreeGrafter"/>
</dbReference>
<dbReference type="Pfam" id="PF10150">
    <property type="entry name" value="RNase_E_G"/>
    <property type="match status" value="1"/>
</dbReference>
<dbReference type="SUPFAM" id="SSF50249">
    <property type="entry name" value="Nucleic acid-binding proteins"/>
    <property type="match status" value="1"/>
</dbReference>
<dbReference type="PANTHER" id="PTHR30001">
    <property type="entry name" value="RIBONUCLEASE"/>
    <property type="match status" value="1"/>
</dbReference>
<organism evidence="7 8">
    <name type="scientific">Peptostreptococcus porci</name>
    <dbReference type="NCBI Taxonomy" id="2652282"/>
    <lineage>
        <taxon>Bacteria</taxon>
        <taxon>Bacillati</taxon>
        <taxon>Bacillota</taxon>
        <taxon>Clostridia</taxon>
        <taxon>Peptostreptococcales</taxon>
        <taxon>Peptostreptococcaceae</taxon>
        <taxon>Peptostreptococcus</taxon>
    </lineage>
</organism>
<proteinExistence type="predicted"/>
<evidence type="ECO:0000259" key="6">
    <source>
        <dbReference type="PROSITE" id="PS50126"/>
    </source>
</evidence>
<dbReference type="GO" id="GO:0016787">
    <property type="term" value="F:hydrolase activity"/>
    <property type="evidence" value="ECO:0007669"/>
    <property type="project" value="UniProtKB-KW"/>
</dbReference>
<keyword evidence="4" id="KW-0460">Magnesium</keyword>
<comment type="caution">
    <text evidence="7">The sequence shown here is derived from an EMBL/GenBank/DDBJ whole genome shotgun (WGS) entry which is preliminary data.</text>
</comment>
<dbReference type="PROSITE" id="PS50126">
    <property type="entry name" value="S1"/>
    <property type="match status" value="1"/>
</dbReference>
<protein>
    <recommendedName>
        <fullName evidence="6">S1 motif domain-containing protein</fullName>
    </recommendedName>
</protein>
<comment type="cofactor">
    <cofactor evidence="1">
        <name>Mg(2+)</name>
        <dbReference type="ChEBI" id="CHEBI:18420"/>
    </cofactor>
</comment>
<dbReference type="Gene3D" id="2.40.50.140">
    <property type="entry name" value="Nucleic acid-binding proteins"/>
    <property type="match status" value="1"/>
</dbReference>
<dbReference type="AlphaFoldDB" id="A0A6N7X2G9"/>
<dbReference type="GO" id="GO:0003723">
    <property type="term" value="F:RNA binding"/>
    <property type="evidence" value="ECO:0007669"/>
    <property type="project" value="UniProtKB-KW"/>
</dbReference>
<reference evidence="7 8" key="1">
    <citation type="submission" date="2019-08" db="EMBL/GenBank/DDBJ databases">
        <title>In-depth cultivation of the pig gut microbiome towards novel bacterial diversity and tailored functional studies.</title>
        <authorList>
            <person name="Wylensek D."/>
            <person name="Hitch T.C.A."/>
            <person name="Clavel T."/>
        </authorList>
    </citation>
    <scope>NUCLEOTIDE SEQUENCE [LARGE SCALE GENOMIC DNA]</scope>
    <source>
        <strain evidence="7 8">WCA-SAB-591-4A-A</strain>
    </source>
</reference>
<evidence type="ECO:0000256" key="2">
    <source>
        <dbReference type="ARBA" id="ARBA00022723"/>
    </source>
</evidence>
<keyword evidence="5" id="KW-0694">RNA-binding</keyword>
<dbReference type="InterPro" id="IPR012340">
    <property type="entry name" value="NA-bd_OB-fold"/>
</dbReference>
<name>A0A6N7X2G9_9FIRM</name>
<evidence type="ECO:0000313" key="7">
    <source>
        <dbReference type="EMBL" id="MST63188.1"/>
    </source>
</evidence>
<evidence type="ECO:0000256" key="4">
    <source>
        <dbReference type="ARBA" id="ARBA00022842"/>
    </source>
</evidence>
<accession>A0A6N7X2G9</accession>
<keyword evidence="8" id="KW-1185">Reference proteome</keyword>
<dbReference type="EMBL" id="VUNE01000005">
    <property type="protein sequence ID" value="MST63188.1"/>
    <property type="molecule type" value="Genomic_DNA"/>
</dbReference>
<keyword evidence="2" id="KW-0479">Metal-binding</keyword>
<sequence length="491" mass="56325">MKQFVIENFVNAKKLAVINNGKFEKIIIESNFSNNRINNIYRAKIVKKIPSMDAVFIDYGGENNGFLKLENLNKLEALYPNSSLNIGDNVMVQLIKEEKGLKRAKFSTDISIQGRYVVLVSNGEKILFSSKIKSSHERNRLGSIVEEIISELNVKRGFIIRTESIGLEKDRLKKDIEKVCKEYADIQRLYEQKFEPECIFSSGGEILKFIEFNFGDNVEKIVCSFEGSFAKDEIFLEDIKNIVKGDGRENLTKIVKLSGVDVFESYGINNMLKKYKARKIWMDKGAYIVIDKTEAMTVVDVNSGRNIGTGDYENTILNINLSAASEISDQIMVRDISGIILVDFIDMKKEENREKIIDEMNRKFGCDDRKSKIHGFTKLGLLEISRMRKNDSFESYYLKDGISDIKSDDSLIDDLERLLIYTKYHLNKNILNIYSIDGVGGLKECIEKFVEAGAEFKHELIFNDKLLTSRAHILDKLKEKYNMEIRVNKIV</sequence>
<dbReference type="GO" id="GO:0004540">
    <property type="term" value="F:RNA nuclease activity"/>
    <property type="evidence" value="ECO:0007669"/>
    <property type="project" value="InterPro"/>
</dbReference>
<evidence type="ECO:0000256" key="3">
    <source>
        <dbReference type="ARBA" id="ARBA00022801"/>
    </source>
</evidence>